<sequence length="104" mass="11486">MKTEIDGYRAPMVTAIGIILGFVLAFMSKWATEPGTTHKSDYLVLIGLLIGIVLLITALYRILNNRVADADQAHYYGRTLQIFMVGLVCSFIGTLLAIIQQLLL</sequence>
<keyword evidence="3" id="KW-1185">Reference proteome</keyword>
<comment type="caution">
    <text evidence="2">The sequence shown here is derived from an EMBL/GenBank/DDBJ whole genome shotgun (WGS) entry which is preliminary data.</text>
</comment>
<keyword evidence="1" id="KW-1133">Transmembrane helix</keyword>
<evidence type="ECO:0000313" key="2">
    <source>
        <dbReference type="EMBL" id="PSJ79968.1"/>
    </source>
</evidence>
<feature type="transmembrane region" description="Helical" evidence="1">
    <location>
        <begin position="12"/>
        <end position="30"/>
    </location>
</feature>
<feature type="transmembrane region" description="Helical" evidence="1">
    <location>
        <begin position="42"/>
        <end position="63"/>
    </location>
</feature>
<gene>
    <name evidence="2" type="ORF">C7N83_09110</name>
</gene>
<protein>
    <recommendedName>
        <fullName evidence="4">DUF202 domain-containing protein</fullName>
    </recommendedName>
</protein>
<dbReference type="Proteomes" id="UP000241868">
    <property type="component" value="Unassembled WGS sequence"/>
</dbReference>
<accession>A0A2P7TZ13</accession>
<evidence type="ECO:0000313" key="3">
    <source>
        <dbReference type="Proteomes" id="UP000241868"/>
    </source>
</evidence>
<reference evidence="2 3" key="1">
    <citation type="submission" date="2018-03" db="EMBL/GenBank/DDBJ databases">
        <title>Neisseria weixii sp. nov., isolated from the intestinal contents of Tibetan Plateau pika (Ochotona curzoniae) in Yushu, Qinghai Province, China.</title>
        <authorList>
            <person name="Gui Z."/>
        </authorList>
    </citation>
    <scope>NUCLEOTIDE SEQUENCE [LARGE SCALE GENOMIC DNA]</scope>
    <source>
        <strain evidence="2 3">ATCC 51483</strain>
    </source>
</reference>
<organism evidence="2 3">
    <name type="scientific">Neisseria iguanae</name>
    <dbReference type="NCBI Taxonomy" id="90242"/>
    <lineage>
        <taxon>Bacteria</taxon>
        <taxon>Pseudomonadati</taxon>
        <taxon>Pseudomonadota</taxon>
        <taxon>Betaproteobacteria</taxon>
        <taxon>Neisseriales</taxon>
        <taxon>Neisseriaceae</taxon>
        <taxon>Neisseria</taxon>
    </lineage>
</organism>
<dbReference type="AlphaFoldDB" id="A0A2P7TZ13"/>
<keyword evidence="1" id="KW-0812">Transmembrane</keyword>
<proteinExistence type="predicted"/>
<dbReference type="RefSeq" id="WP_106742173.1">
    <property type="nucleotide sequence ID" value="NZ_PXYY01000058.1"/>
</dbReference>
<name>A0A2P7TZ13_9NEIS</name>
<dbReference type="OrthoDB" id="8911515at2"/>
<keyword evidence="1" id="KW-0472">Membrane</keyword>
<feature type="transmembrane region" description="Helical" evidence="1">
    <location>
        <begin position="75"/>
        <end position="99"/>
    </location>
</feature>
<evidence type="ECO:0000256" key="1">
    <source>
        <dbReference type="SAM" id="Phobius"/>
    </source>
</evidence>
<evidence type="ECO:0008006" key="4">
    <source>
        <dbReference type="Google" id="ProtNLM"/>
    </source>
</evidence>
<dbReference type="EMBL" id="PXYY01000058">
    <property type="protein sequence ID" value="PSJ79968.1"/>
    <property type="molecule type" value="Genomic_DNA"/>
</dbReference>